<dbReference type="PANTHER" id="PTHR33169:SF14">
    <property type="entry name" value="TRANSCRIPTIONAL REGULATOR RV3488"/>
    <property type="match status" value="1"/>
</dbReference>
<dbReference type="AlphaFoldDB" id="A0A370H113"/>
<organism evidence="2 3">
    <name type="scientific">Nocardia mexicana</name>
    <dbReference type="NCBI Taxonomy" id="279262"/>
    <lineage>
        <taxon>Bacteria</taxon>
        <taxon>Bacillati</taxon>
        <taxon>Actinomycetota</taxon>
        <taxon>Actinomycetes</taxon>
        <taxon>Mycobacteriales</taxon>
        <taxon>Nocardiaceae</taxon>
        <taxon>Nocardia</taxon>
    </lineage>
</organism>
<name>A0A370H113_9NOCA</name>
<sequence>MRAPARWWGQNSGMAVPTTRLLVLAVVRLLQPVHGYDVRRELLSWHADEWANIKPGSVYGALKTMQRDGLIDVEGVGQDGARPERTTYRLTSEGEKVFGDMLREALWSTEPPKHPYYAAVALIPYAPREDVIAALQGRILKFEADLVYLEREVDRILAGSGDPREAEPYHVADNIRLAADHTRADLEWSRKTLQRIESGELDVWSGEPYEVLGHLRVGGGEAEDGARG</sequence>
<protein>
    <submittedName>
        <fullName evidence="2">PadR family transcriptional regulator</fullName>
    </submittedName>
</protein>
<accession>A0A370H113</accession>
<keyword evidence="3" id="KW-1185">Reference proteome</keyword>
<dbReference type="Proteomes" id="UP000255355">
    <property type="component" value="Unassembled WGS sequence"/>
</dbReference>
<evidence type="ECO:0000259" key="1">
    <source>
        <dbReference type="Pfam" id="PF03551"/>
    </source>
</evidence>
<dbReference type="PANTHER" id="PTHR33169">
    <property type="entry name" value="PADR-FAMILY TRANSCRIPTIONAL REGULATOR"/>
    <property type="match status" value="1"/>
</dbReference>
<dbReference type="InterPro" id="IPR036388">
    <property type="entry name" value="WH-like_DNA-bd_sf"/>
</dbReference>
<evidence type="ECO:0000313" key="2">
    <source>
        <dbReference type="EMBL" id="RDI49239.1"/>
    </source>
</evidence>
<dbReference type="SUPFAM" id="SSF46785">
    <property type="entry name" value="Winged helix' DNA-binding domain"/>
    <property type="match status" value="1"/>
</dbReference>
<comment type="caution">
    <text evidence="2">The sequence shown here is derived from an EMBL/GenBank/DDBJ whole genome shotgun (WGS) entry which is preliminary data.</text>
</comment>
<dbReference type="STRING" id="1210089.GCA_001613165_00857"/>
<dbReference type="InterPro" id="IPR005149">
    <property type="entry name" value="Tscrpt_reg_PadR_N"/>
</dbReference>
<dbReference type="InterPro" id="IPR052509">
    <property type="entry name" value="Metal_resp_DNA-bind_regulator"/>
</dbReference>
<dbReference type="EMBL" id="QQAZ01000007">
    <property type="protein sequence ID" value="RDI49239.1"/>
    <property type="molecule type" value="Genomic_DNA"/>
</dbReference>
<gene>
    <name evidence="2" type="ORF">DFR68_107367</name>
</gene>
<dbReference type="InterPro" id="IPR036390">
    <property type="entry name" value="WH_DNA-bd_sf"/>
</dbReference>
<dbReference type="Pfam" id="PF03551">
    <property type="entry name" value="PadR"/>
    <property type="match status" value="1"/>
</dbReference>
<proteinExistence type="predicted"/>
<reference evidence="2 3" key="1">
    <citation type="submission" date="2018-07" db="EMBL/GenBank/DDBJ databases">
        <title>Genomic Encyclopedia of Type Strains, Phase IV (KMG-IV): sequencing the most valuable type-strain genomes for metagenomic binning, comparative biology and taxonomic classification.</title>
        <authorList>
            <person name="Goeker M."/>
        </authorList>
    </citation>
    <scope>NUCLEOTIDE SEQUENCE [LARGE SCALE GENOMIC DNA]</scope>
    <source>
        <strain evidence="2 3">DSM 44952</strain>
    </source>
</reference>
<dbReference type="Gene3D" id="1.10.10.10">
    <property type="entry name" value="Winged helix-like DNA-binding domain superfamily/Winged helix DNA-binding domain"/>
    <property type="match status" value="1"/>
</dbReference>
<feature type="domain" description="Transcription regulator PadR N-terminal" evidence="1">
    <location>
        <begin position="23"/>
        <end position="98"/>
    </location>
</feature>
<evidence type="ECO:0000313" key="3">
    <source>
        <dbReference type="Proteomes" id="UP000255355"/>
    </source>
</evidence>